<keyword evidence="2" id="KW-0560">Oxidoreductase</keyword>
<dbReference type="CDD" id="cd03457">
    <property type="entry name" value="intradiol_dioxygenase_like"/>
    <property type="match status" value="1"/>
</dbReference>
<dbReference type="Proteomes" id="UP001352263">
    <property type="component" value="Unassembled WGS sequence"/>
</dbReference>
<name>A0ABU6J4R3_9BURK</name>
<dbReference type="PANTHER" id="PTHR34315:SF1">
    <property type="entry name" value="INTRADIOL RING-CLEAVAGE DIOXYGENASES DOMAIN-CONTAINING PROTEIN-RELATED"/>
    <property type="match status" value="1"/>
</dbReference>
<accession>A0ABU6J4R3</accession>
<comment type="caution">
    <text evidence="2">The sequence shown here is derived from an EMBL/GenBank/DDBJ whole genome shotgun (WGS) entry which is preliminary data.</text>
</comment>
<dbReference type="InterPro" id="IPR015889">
    <property type="entry name" value="Intradiol_dOase_core"/>
</dbReference>
<dbReference type="InterPro" id="IPR000627">
    <property type="entry name" value="Intradiol_dOase_C"/>
</dbReference>
<protein>
    <submittedName>
        <fullName evidence="2">Intradiol ring-cleavage dioxygenase</fullName>
    </submittedName>
</protein>
<evidence type="ECO:0000259" key="1">
    <source>
        <dbReference type="Pfam" id="PF00775"/>
    </source>
</evidence>
<feature type="domain" description="Intradiol ring-cleavage dioxygenases" evidence="1">
    <location>
        <begin position="74"/>
        <end position="161"/>
    </location>
</feature>
<dbReference type="GO" id="GO:0051213">
    <property type="term" value="F:dioxygenase activity"/>
    <property type="evidence" value="ECO:0007669"/>
    <property type="project" value="UniProtKB-KW"/>
</dbReference>
<proteinExistence type="predicted"/>
<dbReference type="Gene3D" id="2.60.130.10">
    <property type="entry name" value="Aromatic compound dioxygenase"/>
    <property type="match status" value="1"/>
</dbReference>
<dbReference type="EMBL" id="JAWIIV010000003">
    <property type="protein sequence ID" value="MEC4718595.1"/>
    <property type="molecule type" value="Genomic_DNA"/>
</dbReference>
<keyword evidence="2" id="KW-0223">Dioxygenase</keyword>
<evidence type="ECO:0000313" key="3">
    <source>
        <dbReference type="Proteomes" id="UP001352263"/>
    </source>
</evidence>
<gene>
    <name evidence="2" type="ORF">RY831_05510</name>
</gene>
<dbReference type="Pfam" id="PF00775">
    <property type="entry name" value="Dioxygenase_C"/>
    <property type="match status" value="1"/>
</dbReference>
<reference evidence="2 3" key="1">
    <citation type="submission" date="2023-10" db="EMBL/GenBank/DDBJ databases">
        <title>Noviherbaspirillum sp. CPCC 100848 genome assembly.</title>
        <authorList>
            <person name="Li X.Y."/>
            <person name="Fang X.M."/>
        </authorList>
    </citation>
    <scope>NUCLEOTIDE SEQUENCE [LARGE SCALE GENOMIC DNA]</scope>
    <source>
        <strain evidence="2 3">CPCC 100848</strain>
    </source>
</reference>
<organism evidence="2 3">
    <name type="scientific">Noviherbaspirillum album</name>
    <dbReference type="NCBI Taxonomy" id="3080276"/>
    <lineage>
        <taxon>Bacteria</taxon>
        <taxon>Pseudomonadati</taxon>
        <taxon>Pseudomonadota</taxon>
        <taxon>Betaproteobacteria</taxon>
        <taxon>Burkholderiales</taxon>
        <taxon>Oxalobacteraceae</taxon>
        <taxon>Noviherbaspirillum</taxon>
    </lineage>
</organism>
<dbReference type="RefSeq" id="WP_326505326.1">
    <property type="nucleotide sequence ID" value="NZ_JAWIIV010000003.1"/>
</dbReference>
<dbReference type="SUPFAM" id="SSF49482">
    <property type="entry name" value="Aromatic compound dioxygenase"/>
    <property type="match status" value="1"/>
</dbReference>
<sequence>MSVGKTYVHAGRRRAIVRLNALGLGAAIGPGLGTALLAGKAAAQSPGAASCRLIPTATAGPFPLLAFLGTKAAVRRDIRESRPGVPLTLNMRLQNIDAGCAPIRNAAVYIWHCDRDGGYSGYNGRENGDHRGGTFLRGIQMSDERGQVSFITIFPGWYPGRITHIHFQVYLRDARGGRAAATSQLAFPDEVVRSVYATSAYPRGQNGTVRDIADDGLFSDNGRYQTASVTGSITSGLVASLDVGISAGG</sequence>
<dbReference type="PANTHER" id="PTHR34315">
    <property type="match status" value="1"/>
</dbReference>
<evidence type="ECO:0000313" key="2">
    <source>
        <dbReference type="EMBL" id="MEC4718595.1"/>
    </source>
</evidence>
<keyword evidence="3" id="KW-1185">Reference proteome</keyword>